<dbReference type="SUPFAM" id="SSF81321">
    <property type="entry name" value="Family A G protein-coupled receptor-like"/>
    <property type="match status" value="1"/>
</dbReference>
<organism evidence="7 8">
    <name type="scientific">Caenorhabditis japonica</name>
    <dbReference type="NCBI Taxonomy" id="281687"/>
    <lineage>
        <taxon>Eukaryota</taxon>
        <taxon>Metazoa</taxon>
        <taxon>Ecdysozoa</taxon>
        <taxon>Nematoda</taxon>
        <taxon>Chromadorea</taxon>
        <taxon>Rhabditida</taxon>
        <taxon>Rhabditina</taxon>
        <taxon>Rhabditomorpha</taxon>
        <taxon>Rhabditoidea</taxon>
        <taxon>Rhabditidae</taxon>
        <taxon>Peloderinae</taxon>
        <taxon>Caenorhabditis</taxon>
    </lineage>
</organism>
<comment type="subcellular location">
    <subcellularLocation>
        <location evidence="1">Membrane</location>
    </subcellularLocation>
</comment>
<evidence type="ECO:0000313" key="7">
    <source>
        <dbReference type="EnsemblMetazoa" id="CJA10697b.1"/>
    </source>
</evidence>
<accession>A0A8R1DTW1</accession>
<evidence type="ECO:0000256" key="4">
    <source>
        <dbReference type="ARBA" id="ARBA00023136"/>
    </source>
</evidence>
<evidence type="ECO:0000313" key="8">
    <source>
        <dbReference type="Proteomes" id="UP000005237"/>
    </source>
</evidence>
<reference evidence="8" key="1">
    <citation type="submission" date="2010-08" db="EMBL/GenBank/DDBJ databases">
        <authorList>
            <consortium name="Caenorhabditis japonica Sequencing Consortium"/>
            <person name="Wilson R.K."/>
        </authorList>
    </citation>
    <scope>NUCLEOTIDE SEQUENCE [LARGE SCALE GENOMIC DNA]</scope>
    <source>
        <strain evidence="8">DF5081</strain>
    </source>
</reference>
<name>A0A8R1DTW1_CAEJA</name>
<dbReference type="Proteomes" id="UP000005237">
    <property type="component" value="Unassembled WGS sequence"/>
</dbReference>
<keyword evidence="8" id="KW-1185">Reference proteome</keyword>
<feature type="compositionally biased region" description="Basic and acidic residues" evidence="5">
    <location>
        <begin position="168"/>
        <end position="194"/>
    </location>
</feature>
<dbReference type="PANTHER" id="PTHR23360">
    <property type="entry name" value="G-PROTEIN COUPLED RECEPTORS FAMILY 1 PROFILE DOMAIN-CONTAINING PROTEIN-RELATED"/>
    <property type="match status" value="1"/>
</dbReference>
<feature type="transmembrane region" description="Helical" evidence="6">
    <location>
        <begin position="97"/>
        <end position="118"/>
    </location>
</feature>
<evidence type="ECO:0000256" key="1">
    <source>
        <dbReference type="ARBA" id="ARBA00004370"/>
    </source>
</evidence>
<dbReference type="EnsemblMetazoa" id="CJA10697b.1">
    <property type="protein sequence ID" value="CJA10697b.1"/>
    <property type="gene ID" value="WBGene00129901"/>
</dbReference>
<dbReference type="InterPro" id="IPR047130">
    <property type="entry name" value="7TM_GPCR_Srsx_nematod"/>
</dbReference>
<feature type="compositionally biased region" description="Polar residues" evidence="5">
    <location>
        <begin position="155"/>
        <end position="166"/>
    </location>
</feature>
<dbReference type="Gene3D" id="1.20.1070.10">
    <property type="entry name" value="Rhodopsin 7-helix transmembrane proteins"/>
    <property type="match status" value="1"/>
</dbReference>
<evidence type="ECO:0000256" key="3">
    <source>
        <dbReference type="ARBA" id="ARBA00022989"/>
    </source>
</evidence>
<dbReference type="GO" id="GO:0004930">
    <property type="term" value="F:G protein-coupled receptor activity"/>
    <property type="evidence" value="ECO:0007669"/>
    <property type="project" value="InterPro"/>
</dbReference>
<dbReference type="SMART" id="SM01381">
    <property type="entry name" value="7TM_GPCR_Srsx"/>
    <property type="match status" value="1"/>
</dbReference>
<feature type="transmembrane region" description="Helical" evidence="6">
    <location>
        <begin position="12"/>
        <end position="32"/>
    </location>
</feature>
<proteinExistence type="predicted"/>
<evidence type="ECO:0000256" key="2">
    <source>
        <dbReference type="ARBA" id="ARBA00022692"/>
    </source>
</evidence>
<dbReference type="AlphaFoldDB" id="A0A8R1DTW1"/>
<protein>
    <recommendedName>
        <fullName evidence="9">G-protein coupled receptors family 1 profile domain-containing protein</fullName>
    </recommendedName>
</protein>
<keyword evidence="2 6" id="KW-0812">Transmembrane</keyword>
<feature type="transmembrane region" description="Helical" evidence="6">
    <location>
        <begin position="64"/>
        <end position="85"/>
    </location>
</feature>
<keyword evidence="3 6" id="KW-1133">Transmembrane helix</keyword>
<sequence length="194" mass="22590">MDDGVFELISSSIVACNILTLVTTFVSVCCAVKKSQNMKSHRHCANQRRASTVEEKRKVFRSTFYMMAIYIVSWTMSSVVFRILLEIYDDEKEIIKWMPYLAIITMPNFCQAYFVTFIRSPRFRKAYREHFHLLSCGFLYKNIFEEPEARGGESGSRQDSNTNQPAKTVEEKEKEKRGKESVKKTVTIHKDEVI</sequence>
<reference evidence="7" key="2">
    <citation type="submission" date="2022-06" db="UniProtKB">
        <authorList>
            <consortium name="EnsemblMetazoa"/>
        </authorList>
    </citation>
    <scope>IDENTIFICATION</scope>
    <source>
        <strain evidence="7">DF5081</strain>
    </source>
</reference>
<dbReference type="InterPro" id="IPR000276">
    <property type="entry name" value="GPCR_Rhodpsn"/>
</dbReference>
<dbReference type="InterPro" id="IPR019424">
    <property type="entry name" value="7TM_GPCR_Srsx"/>
</dbReference>
<evidence type="ECO:0008006" key="9">
    <source>
        <dbReference type="Google" id="ProtNLM"/>
    </source>
</evidence>
<keyword evidence="4 6" id="KW-0472">Membrane</keyword>
<evidence type="ECO:0000256" key="6">
    <source>
        <dbReference type="SAM" id="Phobius"/>
    </source>
</evidence>
<dbReference type="Pfam" id="PF10320">
    <property type="entry name" value="7TM_GPCR_Srsx"/>
    <property type="match status" value="1"/>
</dbReference>
<dbReference type="GO" id="GO:0016020">
    <property type="term" value="C:membrane"/>
    <property type="evidence" value="ECO:0007669"/>
    <property type="project" value="UniProtKB-SubCell"/>
</dbReference>
<evidence type="ECO:0000256" key="5">
    <source>
        <dbReference type="SAM" id="MobiDB-lite"/>
    </source>
</evidence>
<feature type="region of interest" description="Disordered" evidence="5">
    <location>
        <begin position="149"/>
        <end position="194"/>
    </location>
</feature>
<dbReference type="PANTHER" id="PTHR23360:SF15">
    <property type="entry name" value="G-PROTEIN COUPLED RECEPTORS FAMILY 1 PROFILE DOMAIN-CONTAINING PROTEIN"/>
    <property type="match status" value="1"/>
</dbReference>